<dbReference type="AlphaFoldDB" id="A0A2S0PEG5"/>
<organism evidence="1 2">
    <name type="scientific">Microvirgula aerodenitrificans</name>
    <dbReference type="NCBI Taxonomy" id="57480"/>
    <lineage>
        <taxon>Bacteria</taxon>
        <taxon>Pseudomonadati</taxon>
        <taxon>Pseudomonadota</taxon>
        <taxon>Betaproteobacteria</taxon>
        <taxon>Neisseriales</taxon>
        <taxon>Aquaspirillaceae</taxon>
        <taxon>Microvirgula</taxon>
    </lineage>
</organism>
<name>A0A2S0PEG5_9NEIS</name>
<accession>A0A2S0PEG5</accession>
<dbReference type="EMBL" id="CP028519">
    <property type="protein sequence ID" value="AVY95766.1"/>
    <property type="molecule type" value="Genomic_DNA"/>
</dbReference>
<evidence type="ECO:0000313" key="2">
    <source>
        <dbReference type="Proteomes" id="UP000244173"/>
    </source>
</evidence>
<keyword evidence="2" id="KW-1185">Reference proteome</keyword>
<dbReference type="RefSeq" id="WP_107890157.1">
    <property type="nucleotide sequence ID" value="NZ_CP028519.1"/>
</dbReference>
<evidence type="ECO:0000313" key="1">
    <source>
        <dbReference type="EMBL" id="AVY95766.1"/>
    </source>
</evidence>
<sequence length="60" mass="6603">MTTNELTHALLPAEAIARLQRAARVEPSAAHPDKRLRAIDAVTVGLRRELPSLFREDDAA</sequence>
<dbReference type="KEGG" id="maer:DAI18_18240"/>
<protein>
    <submittedName>
        <fullName evidence="1">Uncharacterized protein</fullName>
    </submittedName>
</protein>
<dbReference type="Proteomes" id="UP000244173">
    <property type="component" value="Chromosome"/>
</dbReference>
<reference evidence="1 2" key="1">
    <citation type="submission" date="2018-04" db="EMBL/GenBank/DDBJ databases">
        <title>Denitrifier Microvirgula.</title>
        <authorList>
            <person name="Anderson E."/>
            <person name="Jang J."/>
            <person name="Ishii S."/>
        </authorList>
    </citation>
    <scope>NUCLEOTIDE SEQUENCE [LARGE SCALE GENOMIC DNA]</scope>
    <source>
        <strain evidence="1 2">BE2.4</strain>
    </source>
</reference>
<gene>
    <name evidence="1" type="ORF">DAI18_18240</name>
</gene>
<proteinExistence type="predicted"/>